<dbReference type="PRINTS" id="PR00455">
    <property type="entry name" value="HTHTETR"/>
</dbReference>
<keyword evidence="1" id="KW-0805">Transcription regulation</keyword>
<feature type="region of interest" description="Disordered" evidence="5">
    <location>
        <begin position="1"/>
        <end position="38"/>
    </location>
</feature>
<dbReference type="GO" id="GO:0000976">
    <property type="term" value="F:transcription cis-regulatory region binding"/>
    <property type="evidence" value="ECO:0007669"/>
    <property type="project" value="TreeGrafter"/>
</dbReference>
<dbReference type="Proteomes" id="UP000249340">
    <property type="component" value="Chromosome"/>
</dbReference>
<evidence type="ECO:0000313" key="7">
    <source>
        <dbReference type="EMBL" id="AXI76586.1"/>
    </source>
</evidence>
<keyword evidence="8" id="KW-1185">Reference proteome</keyword>
<evidence type="ECO:0000313" key="8">
    <source>
        <dbReference type="Proteomes" id="UP000249340"/>
    </source>
</evidence>
<name>A0A345SS81_9ACTN</name>
<evidence type="ECO:0000256" key="1">
    <source>
        <dbReference type="ARBA" id="ARBA00023015"/>
    </source>
</evidence>
<dbReference type="InterPro" id="IPR050109">
    <property type="entry name" value="HTH-type_TetR-like_transc_reg"/>
</dbReference>
<feature type="domain" description="HTH tetR-type" evidence="6">
    <location>
        <begin position="37"/>
        <end position="97"/>
    </location>
</feature>
<dbReference type="PANTHER" id="PTHR30055">
    <property type="entry name" value="HTH-TYPE TRANSCRIPTIONAL REGULATOR RUTR"/>
    <property type="match status" value="1"/>
</dbReference>
<evidence type="ECO:0000256" key="3">
    <source>
        <dbReference type="ARBA" id="ARBA00023163"/>
    </source>
</evidence>
<dbReference type="Gene3D" id="1.10.357.10">
    <property type="entry name" value="Tetracycline Repressor, domain 2"/>
    <property type="match status" value="1"/>
</dbReference>
<dbReference type="SUPFAM" id="SSF48498">
    <property type="entry name" value="Tetracyclin repressor-like, C-terminal domain"/>
    <property type="match status" value="1"/>
</dbReference>
<proteinExistence type="predicted"/>
<dbReference type="AlphaFoldDB" id="A0A345SS81"/>
<dbReference type="Pfam" id="PF02909">
    <property type="entry name" value="TetR_C_1"/>
    <property type="match status" value="1"/>
</dbReference>
<sequence length="286" mass="31439">MAEDKGHYPHTSVWLRPPRESRTERRSGGRGSQAPAGLSRDRIVRAAVRLLDADGLAAFSMRRLAADLGVTPMSVYWYVDNKDDLLELALDEVLADMALPEVPDGPPDPDPDRADHDWPQQLRALAREWRRVLVAHPWATRLHGTYLNLGPRSARFSRTAIAVIARSGLPPEQYAGALSLVFQFIYGFATTEGHWRERARLTGATEDELYEIAYDTAVRTDAGLVLHAELVQPRRTEGVGAVRERDFEHALDCAVLGIHAMVTAARLTAEAGGRAGAAGPARTAPR</sequence>
<dbReference type="EMBL" id="CP031264">
    <property type="protein sequence ID" value="AXI76586.1"/>
    <property type="molecule type" value="Genomic_DNA"/>
</dbReference>
<evidence type="ECO:0000256" key="5">
    <source>
        <dbReference type="SAM" id="MobiDB-lite"/>
    </source>
</evidence>
<accession>A0A345SS81</accession>
<dbReference type="InterPro" id="IPR036271">
    <property type="entry name" value="Tet_transcr_reg_TetR-rel_C_sf"/>
</dbReference>
<feature type="DNA-binding region" description="H-T-H motif" evidence="4">
    <location>
        <begin position="60"/>
        <end position="79"/>
    </location>
</feature>
<dbReference type="RefSeq" id="WP_111494145.1">
    <property type="nucleotide sequence ID" value="NZ_CP031264.1"/>
</dbReference>
<evidence type="ECO:0000256" key="4">
    <source>
        <dbReference type="PROSITE-ProRule" id="PRU00335"/>
    </source>
</evidence>
<organism evidence="7 8">
    <name type="scientific">Peterkaempfera bronchialis</name>
    <dbReference type="NCBI Taxonomy" id="2126346"/>
    <lineage>
        <taxon>Bacteria</taxon>
        <taxon>Bacillati</taxon>
        <taxon>Actinomycetota</taxon>
        <taxon>Actinomycetes</taxon>
        <taxon>Kitasatosporales</taxon>
        <taxon>Streptomycetaceae</taxon>
        <taxon>Peterkaempfera</taxon>
    </lineage>
</organism>
<dbReference type="SUPFAM" id="SSF46689">
    <property type="entry name" value="Homeodomain-like"/>
    <property type="match status" value="1"/>
</dbReference>
<dbReference type="Pfam" id="PF00440">
    <property type="entry name" value="TetR_N"/>
    <property type="match status" value="1"/>
</dbReference>
<evidence type="ECO:0000256" key="2">
    <source>
        <dbReference type="ARBA" id="ARBA00023125"/>
    </source>
</evidence>
<dbReference type="PROSITE" id="PS50977">
    <property type="entry name" value="HTH_TETR_2"/>
    <property type="match status" value="1"/>
</dbReference>
<dbReference type="InterPro" id="IPR004111">
    <property type="entry name" value="Repressor_TetR_C"/>
</dbReference>
<evidence type="ECO:0000259" key="6">
    <source>
        <dbReference type="PROSITE" id="PS50977"/>
    </source>
</evidence>
<feature type="compositionally biased region" description="Basic and acidic residues" evidence="5">
    <location>
        <begin position="17"/>
        <end position="27"/>
    </location>
</feature>
<dbReference type="KEGG" id="stri:C7M71_002960"/>
<dbReference type="OrthoDB" id="3818006at2"/>
<protein>
    <submittedName>
        <fullName evidence="7">TetR/AcrR family transcriptional regulator</fullName>
    </submittedName>
</protein>
<dbReference type="GO" id="GO:0045892">
    <property type="term" value="P:negative regulation of DNA-templated transcription"/>
    <property type="evidence" value="ECO:0007669"/>
    <property type="project" value="InterPro"/>
</dbReference>
<keyword evidence="2 4" id="KW-0238">DNA-binding</keyword>
<dbReference type="GO" id="GO:0003700">
    <property type="term" value="F:DNA-binding transcription factor activity"/>
    <property type="evidence" value="ECO:0007669"/>
    <property type="project" value="TreeGrafter"/>
</dbReference>
<dbReference type="InterPro" id="IPR001647">
    <property type="entry name" value="HTH_TetR"/>
</dbReference>
<keyword evidence="3" id="KW-0804">Transcription</keyword>
<gene>
    <name evidence="7" type="ORF">C7M71_002960</name>
</gene>
<dbReference type="Gene3D" id="1.10.10.60">
    <property type="entry name" value="Homeodomain-like"/>
    <property type="match status" value="1"/>
</dbReference>
<dbReference type="InterPro" id="IPR009057">
    <property type="entry name" value="Homeodomain-like_sf"/>
</dbReference>
<reference evidence="8" key="1">
    <citation type="submission" date="2018-07" db="EMBL/GenBank/DDBJ databases">
        <title>Streptacidiphilus bronchialis DSM 106435 chromosome.</title>
        <authorList>
            <person name="Batra D."/>
            <person name="Gulvik C.A."/>
        </authorList>
    </citation>
    <scope>NUCLEOTIDE SEQUENCE [LARGE SCALE GENOMIC DNA]</scope>
    <source>
        <strain evidence="8">DSM 106435</strain>
    </source>
</reference>
<dbReference type="PANTHER" id="PTHR30055:SF151">
    <property type="entry name" value="TRANSCRIPTIONAL REGULATORY PROTEIN"/>
    <property type="match status" value="1"/>
</dbReference>